<evidence type="ECO:0000313" key="4">
    <source>
        <dbReference type="Proteomes" id="UP001516400"/>
    </source>
</evidence>
<feature type="domain" description="DHHA2" evidence="2">
    <location>
        <begin position="228"/>
        <end position="366"/>
    </location>
</feature>
<evidence type="ECO:0000256" key="1">
    <source>
        <dbReference type="ARBA" id="ARBA00010331"/>
    </source>
</evidence>
<dbReference type="SUPFAM" id="SSF64182">
    <property type="entry name" value="DHH phosphoesterases"/>
    <property type="match status" value="1"/>
</dbReference>
<dbReference type="Gene3D" id="3.90.1640.10">
    <property type="entry name" value="inorganic pyrophosphatase (n-terminal core)"/>
    <property type="match status" value="1"/>
</dbReference>
<dbReference type="AlphaFoldDB" id="A0ABD2MXD9"/>
<name>A0ABD2MXD9_9CUCU</name>
<dbReference type="EMBL" id="JABFTP020000042">
    <property type="protein sequence ID" value="KAL3271143.1"/>
    <property type="molecule type" value="Genomic_DNA"/>
</dbReference>
<dbReference type="PANTHER" id="PTHR12112">
    <property type="entry name" value="BNIP - RELATED"/>
    <property type="match status" value="1"/>
</dbReference>
<dbReference type="Proteomes" id="UP001516400">
    <property type="component" value="Unassembled WGS sequence"/>
</dbReference>
<dbReference type="InterPro" id="IPR004097">
    <property type="entry name" value="DHHA2"/>
</dbReference>
<sequence>MNKLKIFLEESFSALKEWRSLKNIHIVLGNESCDLDSTISSLAYGYLLSEKLNSGKSSEVAVFPVLNVSAEDFAIRVEHCTLLKNVGIDLNKLIYRSKLKLDELIKEKKDSIKSYLVDHHVLSKNDEILKDTVCRIFDHRPINLDVKWSSTVRLRIEPVGSCATLITDEFFNDKQDLSKELAHLLYCTIVFDTLGLLPENKKATPLDIETAKKLETKFNFNESRLELFQKIVKLHSDVSHLTPHQLLIRDLKYVDNIPLPSLPMLVESFLKLHEVEKSLEDMGAKKKTPFIVLIGIEAKPDVKRDVALFFTTDEVNSKHLLVNFFKNRSEFQFEEISCNVNNVVLLRQLNIQHSRKQVIPIVQEFLQRQRNILTN</sequence>
<dbReference type="Gene3D" id="3.10.310.20">
    <property type="entry name" value="DHHA2 domain"/>
    <property type="match status" value="1"/>
</dbReference>
<dbReference type="Pfam" id="PF02833">
    <property type="entry name" value="DHHA2"/>
    <property type="match status" value="1"/>
</dbReference>
<evidence type="ECO:0000313" key="3">
    <source>
        <dbReference type="EMBL" id="KAL3271143.1"/>
    </source>
</evidence>
<protein>
    <recommendedName>
        <fullName evidence="2">DHHA2 domain-containing protein</fullName>
    </recommendedName>
</protein>
<dbReference type="InterPro" id="IPR038222">
    <property type="entry name" value="DHHA2_dom_sf"/>
</dbReference>
<comment type="caution">
    <text evidence="3">The sequence shown here is derived from an EMBL/GenBank/DDBJ whole genome shotgun (WGS) entry which is preliminary data.</text>
</comment>
<dbReference type="SMART" id="SM01131">
    <property type="entry name" value="DHHA2"/>
    <property type="match status" value="1"/>
</dbReference>
<reference evidence="3 4" key="1">
    <citation type="journal article" date="2021" name="BMC Biol.">
        <title>Horizontally acquired antibacterial genes associated with adaptive radiation of ladybird beetles.</title>
        <authorList>
            <person name="Li H.S."/>
            <person name="Tang X.F."/>
            <person name="Huang Y.H."/>
            <person name="Xu Z.Y."/>
            <person name="Chen M.L."/>
            <person name="Du X.Y."/>
            <person name="Qiu B.Y."/>
            <person name="Chen P.T."/>
            <person name="Zhang W."/>
            <person name="Slipinski A."/>
            <person name="Escalona H.E."/>
            <person name="Waterhouse R.M."/>
            <person name="Zwick A."/>
            <person name="Pang H."/>
        </authorList>
    </citation>
    <scope>NUCLEOTIDE SEQUENCE [LARGE SCALE GENOMIC DNA]</scope>
    <source>
        <strain evidence="3">SYSU2018</strain>
    </source>
</reference>
<comment type="similarity">
    <text evidence="1">Belongs to the PPase class C family. Prune subfamily.</text>
</comment>
<dbReference type="InterPro" id="IPR038763">
    <property type="entry name" value="DHH_sf"/>
</dbReference>
<accession>A0ABD2MXD9</accession>
<proteinExistence type="inferred from homology"/>
<evidence type="ECO:0000259" key="2">
    <source>
        <dbReference type="SMART" id="SM01131"/>
    </source>
</evidence>
<organism evidence="3 4">
    <name type="scientific">Cryptolaemus montrouzieri</name>
    <dbReference type="NCBI Taxonomy" id="559131"/>
    <lineage>
        <taxon>Eukaryota</taxon>
        <taxon>Metazoa</taxon>
        <taxon>Ecdysozoa</taxon>
        <taxon>Arthropoda</taxon>
        <taxon>Hexapoda</taxon>
        <taxon>Insecta</taxon>
        <taxon>Pterygota</taxon>
        <taxon>Neoptera</taxon>
        <taxon>Endopterygota</taxon>
        <taxon>Coleoptera</taxon>
        <taxon>Polyphaga</taxon>
        <taxon>Cucujiformia</taxon>
        <taxon>Coccinelloidea</taxon>
        <taxon>Coccinellidae</taxon>
        <taxon>Scymninae</taxon>
        <taxon>Scymnini</taxon>
        <taxon>Cryptolaemus</taxon>
    </lineage>
</organism>
<dbReference type="PANTHER" id="PTHR12112:SF39">
    <property type="entry name" value="EG:152A3.5 PROTEIN (FBGN0003116_PN PROTEIN)"/>
    <property type="match status" value="1"/>
</dbReference>
<keyword evidence="4" id="KW-1185">Reference proteome</keyword>
<gene>
    <name evidence="3" type="ORF">HHI36_021640</name>
</gene>